<reference evidence="1 2" key="1">
    <citation type="journal article" date="2019" name="Sci. Rep.">
        <title>Orb-weaving spider Araneus ventricosus genome elucidates the spidroin gene catalogue.</title>
        <authorList>
            <person name="Kono N."/>
            <person name="Nakamura H."/>
            <person name="Ohtoshi R."/>
            <person name="Moran D.A.P."/>
            <person name="Shinohara A."/>
            <person name="Yoshida Y."/>
            <person name="Fujiwara M."/>
            <person name="Mori M."/>
            <person name="Tomita M."/>
            <person name="Arakawa K."/>
        </authorList>
    </citation>
    <scope>NUCLEOTIDE SEQUENCE [LARGE SCALE GENOMIC DNA]</scope>
</reference>
<dbReference type="EMBL" id="BGPR01024956">
    <property type="protein sequence ID" value="GBN93457.1"/>
    <property type="molecule type" value="Genomic_DNA"/>
</dbReference>
<evidence type="ECO:0000313" key="2">
    <source>
        <dbReference type="Proteomes" id="UP000499080"/>
    </source>
</evidence>
<evidence type="ECO:0000313" key="1">
    <source>
        <dbReference type="EMBL" id="GBN93457.1"/>
    </source>
</evidence>
<dbReference type="Proteomes" id="UP000499080">
    <property type="component" value="Unassembled WGS sequence"/>
</dbReference>
<keyword evidence="2" id="KW-1185">Reference proteome</keyword>
<proteinExistence type="predicted"/>
<dbReference type="AlphaFoldDB" id="A0A4Y2SYY2"/>
<accession>A0A4Y2SYY2</accession>
<sequence>MKICEHTQNMWLQQSLRQLANHLMALCVHQLFLVLSRSPHGIVCAPAVSCTVSRKDSIIRQAMQLILSHYPHKIQSSPAVGQLCGGLGNIYSAVPCMNGD</sequence>
<organism evidence="1 2">
    <name type="scientific">Araneus ventricosus</name>
    <name type="common">Orbweaver spider</name>
    <name type="synonym">Epeira ventricosa</name>
    <dbReference type="NCBI Taxonomy" id="182803"/>
    <lineage>
        <taxon>Eukaryota</taxon>
        <taxon>Metazoa</taxon>
        <taxon>Ecdysozoa</taxon>
        <taxon>Arthropoda</taxon>
        <taxon>Chelicerata</taxon>
        <taxon>Arachnida</taxon>
        <taxon>Araneae</taxon>
        <taxon>Araneomorphae</taxon>
        <taxon>Entelegynae</taxon>
        <taxon>Araneoidea</taxon>
        <taxon>Araneidae</taxon>
        <taxon>Araneus</taxon>
    </lineage>
</organism>
<comment type="caution">
    <text evidence="1">The sequence shown here is derived from an EMBL/GenBank/DDBJ whole genome shotgun (WGS) entry which is preliminary data.</text>
</comment>
<name>A0A4Y2SYY2_ARAVE</name>
<gene>
    <name evidence="1" type="ORF">AVEN_244129_1</name>
</gene>
<protein>
    <submittedName>
        <fullName evidence="1">Uncharacterized protein</fullName>
    </submittedName>
</protein>